<evidence type="ECO:0000256" key="6">
    <source>
        <dbReference type="SAM" id="Phobius"/>
    </source>
</evidence>
<sequence length="166" mass="18179">MISISVQIESSLNHPYCPFTTPSSDLTSVLVRQLWYGRWAFSGICGFSFLAEIMCCSCIEVIVAIFLPPLAVLSHTGCTIDLFINVILTICGYIPGVIHAIYVICSDRGQQAGVRVTTNVNVAQPSIPMYQPAAGYQPVQPPPAPVYYPEPSAAPPVYYPDPYQKY</sequence>
<organism evidence="7 8">
    <name type="scientific">Cylicocyclus nassatus</name>
    <name type="common">Nematode worm</name>
    <dbReference type="NCBI Taxonomy" id="53992"/>
    <lineage>
        <taxon>Eukaryota</taxon>
        <taxon>Metazoa</taxon>
        <taxon>Ecdysozoa</taxon>
        <taxon>Nematoda</taxon>
        <taxon>Chromadorea</taxon>
        <taxon>Rhabditida</taxon>
        <taxon>Rhabditina</taxon>
        <taxon>Rhabditomorpha</taxon>
        <taxon>Strongyloidea</taxon>
        <taxon>Strongylidae</taxon>
        <taxon>Cylicocyclus</taxon>
    </lineage>
</organism>
<keyword evidence="3 6" id="KW-0812">Transmembrane</keyword>
<feature type="transmembrane region" description="Helical" evidence="6">
    <location>
        <begin position="39"/>
        <end position="67"/>
    </location>
</feature>
<dbReference type="PANTHER" id="PTHR21659">
    <property type="entry name" value="HYDROPHOBIC PROTEIN RCI2 LOW TEMPERATURE AND SALT RESPONSIVE PROTEIN LTI6 -RELATED"/>
    <property type="match status" value="1"/>
</dbReference>
<evidence type="ECO:0000313" key="7">
    <source>
        <dbReference type="EMBL" id="CAJ0605139.1"/>
    </source>
</evidence>
<comment type="subcellular location">
    <subcellularLocation>
        <location evidence="1">Membrane</location>
    </subcellularLocation>
</comment>
<accession>A0AA36H6T6</accession>
<evidence type="ECO:0000256" key="5">
    <source>
        <dbReference type="ARBA" id="ARBA00023136"/>
    </source>
</evidence>
<dbReference type="InterPro" id="IPR000612">
    <property type="entry name" value="PMP3"/>
</dbReference>
<comment type="similarity">
    <text evidence="2">Belongs to the UPF0057 (PMP3) family.</text>
</comment>
<dbReference type="PANTHER" id="PTHR21659:SF42">
    <property type="entry name" value="UPF0057 MEMBRANE PROTEIN ZK632.10-RELATED"/>
    <property type="match status" value="1"/>
</dbReference>
<gene>
    <name evidence="7" type="ORF">CYNAS_LOCUS17122</name>
</gene>
<dbReference type="AlphaFoldDB" id="A0AA36H6T6"/>
<evidence type="ECO:0000256" key="2">
    <source>
        <dbReference type="ARBA" id="ARBA00009530"/>
    </source>
</evidence>
<keyword evidence="5 6" id="KW-0472">Membrane</keyword>
<dbReference type="GO" id="GO:0016020">
    <property type="term" value="C:membrane"/>
    <property type="evidence" value="ECO:0007669"/>
    <property type="project" value="UniProtKB-SubCell"/>
</dbReference>
<dbReference type="PROSITE" id="PS01309">
    <property type="entry name" value="UPF0057"/>
    <property type="match status" value="1"/>
</dbReference>
<dbReference type="Proteomes" id="UP001176961">
    <property type="component" value="Unassembled WGS sequence"/>
</dbReference>
<dbReference type="Pfam" id="PF01679">
    <property type="entry name" value="Pmp3"/>
    <property type="match status" value="1"/>
</dbReference>
<protein>
    <submittedName>
        <fullName evidence="7">Uncharacterized protein</fullName>
    </submittedName>
</protein>
<proteinExistence type="inferred from homology"/>
<evidence type="ECO:0000313" key="8">
    <source>
        <dbReference type="Proteomes" id="UP001176961"/>
    </source>
</evidence>
<comment type="caution">
    <text evidence="7">The sequence shown here is derived from an EMBL/GenBank/DDBJ whole genome shotgun (WGS) entry which is preliminary data.</text>
</comment>
<evidence type="ECO:0000256" key="4">
    <source>
        <dbReference type="ARBA" id="ARBA00022989"/>
    </source>
</evidence>
<feature type="transmembrane region" description="Helical" evidence="6">
    <location>
        <begin position="82"/>
        <end position="105"/>
    </location>
</feature>
<evidence type="ECO:0000256" key="3">
    <source>
        <dbReference type="ARBA" id="ARBA00022692"/>
    </source>
</evidence>
<evidence type="ECO:0000256" key="1">
    <source>
        <dbReference type="ARBA" id="ARBA00004370"/>
    </source>
</evidence>
<name>A0AA36H6T6_CYLNA</name>
<dbReference type="EMBL" id="CATQJL010000316">
    <property type="protein sequence ID" value="CAJ0605139.1"/>
    <property type="molecule type" value="Genomic_DNA"/>
</dbReference>
<keyword evidence="8" id="KW-1185">Reference proteome</keyword>
<keyword evidence="4 6" id="KW-1133">Transmembrane helix</keyword>
<reference evidence="7" key="1">
    <citation type="submission" date="2023-07" db="EMBL/GenBank/DDBJ databases">
        <authorList>
            <consortium name="CYATHOMIX"/>
        </authorList>
    </citation>
    <scope>NUCLEOTIDE SEQUENCE</scope>
    <source>
        <strain evidence="7">N/A</strain>
    </source>
</reference>